<comment type="caution">
    <text evidence="15">The sequence shown here is derived from an EMBL/GenBank/DDBJ whole genome shotgun (WGS) entry which is preliminary data.</text>
</comment>
<feature type="domain" description="Peptidase S8/S53" evidence="12">
    <location>
        <begin position="147"/>
        <end position="574"/>
    </location>
</feature>
<dbReference type="CDD" id="cd02120">
    <property type="entry name" value="PA_subtilisin_like"/>
    <property type="match status" value="1"/>
</dbReference>
<proteinExistence type="inferred from homology"/>
<feature type="domain" description="Subtilisin-like protease fibronectin type-III" evidence="14">
    <location>
        <begin position="653"/>
        <end position="753"/>
    </location>
</feature>
<evidence type="ECO:0000256" key="11">
    <source>
        <dbReference type="SAM" id="Phobius"/>
    </source>
</evidence>
<evidence type="ECO:0000256" key="7">
    <source>
        <dbReference type="ARBA" id="ARBA00022825"/>
    </source>
</evidence>
<name>A0AAD7L7S0_QUISA</name>
<comment type="subcellular location">
    <subcellularLocation>
        <location evidence="1">Secreted</location>
    </subcellularLocation>
</comment>
<reference evidence="15" key="1">
    <citation type="journal article" date="2023" name="Science">
        <title>Elucidation of the pathway for biosynthesis of saponin adjuvants from the soapbark tree.</title>
        <authorList>
            <person name="Reed J."/>
            <person name="Orme A."/>
            <person name="El-Demerdash A."/>
            <person name="Owen C."/>
            <person name="Martin L.B.B."/>
            <person name="Misra R.C."/>
            <person name="Kikuchi S."/>
            <person name="Rejzek M."/>
            <person name="Martin A.C."/>
            <person name="Harkess A."/>
            <person name="Leebens-Mack J."/>
            <person name="Louveau T."/>
            <person name="Stephenson M.J."/>
            <person name="Osbourn A."/>
        </authorList>
    </citation>
    <scope>NUCLEOTIDE SEQUENCE</scope>
    <source>
        <strain evidence="15">S10</strain>
    </source>
</reference>
<sequence length="756" mass="81157">MVNNRKSVVFLLPILEVLIVFGIVFNFVVCPALAQEHQNTLKTYIVHVNKPRNRVTLQSEDLYSWYESFLPLTTASFKHQPLLVYSYRNMGTSFAARLTPEEAETMEKKDDLLLVRQERMFSLHTTHSPTFLGLHQEAGFWKKSNFGKGVTVGVIDTGIWPFHPSFRDEGMPPPPAKWKGKCEFKQNVCNNKIIGGRNLLASTQIVTTEEPIDEIGHGTHTASNIAGSSVRNGNVFGNANGTAVGIAPYAHLAIYKVCTERGCAQSAILAAFDPAIEDGVDVISVSLGGGTTSLFMDGIAVGAFAATKNGIFVSSSAGNGGPTYGSLTNEAPRVLSVGASTIDRRIVATAKLGNGQEFDGQSLYQPKNFSSSLLLPLVHLGGNPCTPETLKYVNVTRKIVSCVAATGVSRVLQGEAVKNASGAAMIFTNGVNTGYTTLADIFPLLPTTHVSYAAGLKIQAYIDSTRKPMASILFKGTVIGDSSAPMVTAFSSRGPNVASPGILKPDIIGPGVGILAAWPFPLDDKTPSKINFKLMSGASMSCPHLSAIAALLKSSHPDWSPAAIKSAILTTANTINLKGKPILDELLLPANMFAIGAGHVNPSKANDPGLIYDIKPNDYIPYPCGLNYTDRQIGILFQSKVKCIKKRSIREANLNYPSFSVLLGSSPQTYMRTVTNVGQANSSYTVEVVPPNGIDVSVKPKKITFASVQQMANYWVTFTANNGGMISNITSFPSQGYLNWVSYKHAVRSPISVTLI</sequence>
<feature type="active site" description="Charge relay system" evidence="9 10">
    <location>
        <position position="156"/>
    </location>
</feature>
<dbReference type="CDD" id="cd04852">
    <property type="entry name" value="Peptidases_S8_3"/>
    <property type="match status" value="1"/>
</dbReference>
<dbReference type="Proteomes" id="UP001163823">
    <property type="component" value="Chromosome 10"/>
</dbReference>
<keyword evidence="8" id="KW-0325">Glycoprotein</keyword>
<dbReference type="InterPro" id="IPR034197">
    <property type="entry name" value="Peptidases_S8_3"/>
</dbReference>
<feature type="domain" description="Inhibitor I9" evidence="13">
    <location>
        <begin position="43"/>
        <end position="124"/>
    </location>
</feature>
<dbReference type="InterPro" id="IPR010259">
    <property type="entry name" value="S8pro/Inhibitor_I9"/>
</dbReference>
<evidence type="ECO:0000256" key="3">
    <source>
        <dbReference type="ARBA" id="ARBA00022525"/>
    </source>
</evidence>
<keyword evidence="3" id="KW-0964">Secreted</keyword>
<evidence type="ECO:0000256" key="5">
    <source>
        <dbReference type="ARBA" id="ARBA00022729"/>
    </source>
</evidence>
<dbReference type="Pfam" id="PF00082">
    <property type="entry name" value="Peptidase_S8"/>
    <property type="match status" value="1"/>
</dbReference>
<dbReference type="KEGG" id="qsa:O6P43_024263"/>
<keyword evidence="4 10" id="KW-0645">Protease</keyword>
<keyword evidence="11" id="KW-1133">Transmembrane helix</keyword>
<feature type="active site" description="Charge relay system" evidence="9 10">
    <location>
        <position position="539"/>
    </location>
</feature>
<dbReference type="PANTHER" id="PTHR10795">
    <property type="entry name" value="PROPROTEIN CONVERTASE SUBTILISIN/KEXIN"/>
    <property type="match status" value="1"/>
</dbReference>
<keyword evidence="16" id="KW-1185">Reference proteome</keyword>
<evidence type="ECO:0000256" key="9">
    <source>
        <dbReference type="PIRSR" id="PIRSR615500-1"/>
    </source>
</evidence>
<dbReference type="SUPFAM" id="SSF52743">
    <property type="entry name" value="Subtilisin-like"/>
    <property type="match status" value="1"/>
</dbReference>
<evidence type="ECO:0000256" key="2">
    <source>
        <dbReference type="ARBA" id="ARBA00011073"/>
    </source>
</evidence>
<dbReference type="InterPro" id="IPR000209">
    <property type="entry name" value="Peptidase_S8/S53_dom"/>
</dbReference>
<dbReference type="PROSITE" id="PS51892">
    <property type="entry name" value="SUBTILASE"/>
    <property type="match status" value="1"/>
</dbReference>
<evidence type="ECO:0000256" key="4">
    <source>
        <dbReference type="ARBA" id="ARBA00022670"/>
    </source>
</evidence>
<evidence type="ECO:0000259" key="14">
    <source>
        <dbReference type="Pfam" id="PF17766"/>
    </source>
</evidence>
<organism evidence="15 16">
    <name type="scientific">Quillaja saponaria</name>
    <name type="common">Soap bark tree</name>
    <dbReference type="NCBI Taxonomy" id="32244"/>
    <lineage>
        <taxon>Eukaryota</taxon>
        <taxon>Viridiplantae</taxon>
        <taxon>Streptophyta</taxon>
        <taxon>Embryophyta</taxon>
        <taxon>Tracheophyta</taxon>
        <taxon>Spermatophyta</taxon>
        <taxon>Magnoliopsida</taxon>
        <taxon>eudicotyledons</taxon>
        <taxon>Gunneridae</taxon>
        <taxon>Pentapetalae</taxon>
        <taxon>rosids</taxon>
        <taxon>fabids</taxon>
        <taxon>Fabales</taxon>
        <taxon>Quillajaceae</taxon>
        <taxon>Quillaja</taxon>
    </lineage>
</organism>
<evidence type="ECO:0000259" key="13">
    <source>
        <dbReference type="Pfam" id="PF05922"/>
    </source>
</evidence>
<dbReference type="GO" id="GO:0006508">
    <property type="term" value="P:proteolysis"/>
    <property type="evidence" value="ECO:0007669"/>
    <property type="project" value="UniProtKB-KW"/>
</dbReference>
<keyword evidence="5" id="KW-0732">Signal</keyword>
<feature type="active site" description="Charge relay system" evidence="9 10">
    <location>
        <position position="217"/>
    </location>
</feature>
<dbReference type="AlphaFoldDB" id="A0AAD7L7S0"/>
<keyword evidence="7 10" id="KW-0720">Serine protease</keyword>
<dbReference type="InterPro" id="IPR037045">
    <property type="entry name" value="S8pro/Inhibitor_I9_sf"/>
</dbReference>
<dbReference type="PROSITE" id="PS00136">
    <property type="entry name" value="SUBTILASE_ASP"/>
    <property type="match status" value="1"/>
</dbReference>
<dbReference type="InterPro" id="IPR023827">
    <property type="entry name" value="Peptidase_S8_Asp-AS"/>
</dbReference>
<dbReference type="InterPro" id="IPR045051">
    <property type="entry name" value="SBT"/>
</dbReference>
<gene>
    <name evidence="15" type="ORF">O6P43_024263</name>
</gene>
<evidence type="ECO:0000256" key="8">
    <source>
        <dbReference type="ARBA" id="ARBA00023180"/>
    </source>
</evidence>
<comment type="similarity">
    <text evidence="2 10">Belongs to the peptidase S8 family.</text>
</comment>
<dbReference type="GO" id="GO:0004252">
    <property type="term" value="F:serine-type endopeptidase activity"/>
    <property type="evidence" value="ECO:0007669"/>
    <property type="project" value="UniProtKB-UniRule"/>
</dbReference>
<dbReference type="InterPro" id="IPR015500">
    <property type="entry name" value="Peptidase_S8_subtilisin-rel"/>
</dbReference>
<dbReference type="Pfam" id="PF17766">
    <property type="entry name" value="fn3_6"/>
    <property type="match status" value="1"/>
</dbReference>
<accession>A0AAD7L7S0</accession>
<dbReference type="Gene3D" id="2.60.40.2310">
    <property type="match status" value="1"/>
</dbReference>
<dbReference type="Gene3D" id="3.50.30.30">
    <property type="match status" value="1"/>
</dbReference>
<evidence type="ECO:0000313" key="15">
    <source>
        <dbReference type="EMBL" id="KAJ7952411.1"/>
    </source>
</evidence>
<evidence type="ECO:0000259" key="12">
    <source>
        <dbReference type="Pfam" id="PF00082"/>
    </source>
</evidence>
<dbReference type="PRINTS" id="PR00723">
    <property type="entry name" value="SUBTILISIN"/>
</dbReference>
<evidence type="ECO:0000256" key="6">
    <source>
        <dbReference type="ARBA" id="ARBA00022801"/>
    </source>
</evidence>
<keyword evidence="11" id="KW-0472">Membrane</keyword>
<dbReference type="EMBL" id="JARAOO010000010">
    <property type="protein sequence ID" value="KAJ7952411.1"/>
    <property type="molecule type" value="Genomic_DNA"/>
</dbReference>
<evidence type="ECO:0000313" key="16">
    <source>
        <dbReference type="Proteomes" id="UP001163823"/>
    </source>
</evidence>
<dbReference type="Gene3D" id="3.30.70.80">
    <property type="entry name" value="Peptidase S8 propeptide/proteinase inhibitor I9"/>
    <property type="match status" value="1"/>
</dbReference>
<evidence type="ECO:0000256" key="10">
    <source>
        <dbReference type="PROSITE-ProRule" id="PRU01240"/>
    </source>
</evidence>
<dbReference type="GO" id="GO:0005576">
    <property type="term" value="C:extracellular region"/>
    <property type="evidence" value="ECO:0007669"/>
    <property type="project" value="UniProtKB-SubCell"/>
</dbReference>
<protein>
    <submittedName>
        <fullName evidence="15">Subtilisin-like protease</fullName>
    </submittedName>
</protein>
<dbReference type="Gene3D" id="3.40.50.200">
    <property type="entry name" value="Peptidase S8/S53 domain"/>
    <property type="match status" value="1"/>
</dbReference>
<evidence type="ECO:0000256" key="1">
    <source>
        <dbReference type="ARBA" id="ARBA00004613"/>
    </source>
</evidence>
<dbReference type="Pfam" id="PF05922">
    <property type="entry name" value="Inhibitor_I9"/>
    <property type="match status" value="1"/>
</dbReference>
<dbReference type="InterPro" id="IPR036852">
    <property type="entry name" value="Peptidase_S8/S53_dom_sf"/>
</dbReference>
<keyword evidence="6 10" id="KW-0378">Hydrolase</keyword>
<dbReference type="InterPro" id="IPR041469">
    <property type="entry name" value="Subtilisin-like_FN3"/>
</dbReference>
<keyword evidence="11" id="KW-0812">Transmembrane</keyword>
<feature type="transmembrane region" description="Helical" evidence="11">
    <location>
        <begin position="7"/>
        <end position="29"/>
    </location>
</feature>